<dbReference type="GO" id="GO:0032259">
    <property type="term" value="P:methylation"/>
    <property type="evidence" value="ECO:0007669"/>
    <property type="project" value="UniProtKB-KW"/>
</dbReference>
<protein>
    <submittedName>
        <fullName evidence="2">Methyltransferase type 11</fullName>
    </submittedName>
</protein>
<dbReference type="Gene3D" id="3.40.50.150">
    <property type="entry name" value="Vaccinia Virus protein VP39"/>
    <property type="match status" value="1"/>
</dbReference>
<evidence type="ECO:0000259" key="1">
    <source>
        <dbReference type="Pfam" id="PF08241"/>
    </source>
</evidence>
<dbReference type="InterPro" id="IPR013216">
    <property type="entry name" value="Methyltransf_11"/>
</dbReference>
<dbReference type="EMBL" id="CP000927">
    <property type="protein sequence ID" value="ABZ73859.1"/>
    <property type="molecule type" value="Genomic_DNA"/>
</dbReference>
<dbReference type="KEGG" id="cak:Caul_4739"/>
<reference evidence="2" key="1">
    <citation type="submission" date="2008-01" db="EMBL/GenBank/DDBJ databases">
        <title>Complete sequence of chromosome of Caulobacter sp. K31.</title>
        <authorList>
            <consortium name="US DOE Joint Genome Institute"/>
            <person name="Copeland A."/>
            <person name="Lucas S."/>
            <person name="Lapidus A."/>
            <person name="Barry K."/>
            <person name="Glavina del Rio T."/>
            <person name="Dalin E."/>
            <person name="Tice H."/>
            <person name="Pitluck S."/>
            <person name="Bruce D."/>
            <person name="Goodwin L."/>
            <person name="Thompson L.S."/>
            <person name="Brettin T."/>
            <person name="Detter J.C."/>
            <person name="Han C."/>
            <person name="Schmutz J."/>
            <person name="Larimer F."/>
            <person name="Land M."/>
            <person name="Hauser L."/>
            <person name="Kyrpides N."/>
            <person name="Kim E."/>
            <person name="Stephens C."/>
            <person name="Richardson P."/>
        </authorList>
    </citation>
    <scope>NUCLEOTIDE SEQUENCE [LARGE SCALE GENOMIC DNA]</scope>
    <source>
        <strain evidence="2">K31</strain>
    </source>
</reference>
<dbReference type="Pfam" id="PF08241">
    <property type="entry name" value="Methyltransf_11"/>
    <property type="match status" value="1"/>
</dbReference>
<keyword evidence="2" id="KW-0489">Methyltransferase</keyword>
<feature type="domain" description="Methyltransferase type 11" evidence="1">
    <location>
        <begin position="53"/>
        <end position="141"/>
    </location>
</feature>
<accession>B0T337</accession>
<dbReference type="GO" id="GO:0008757">
    <property type="term" value="F:S-adenosylmethionine-dependent methyltransferase activity"/>
    <property type="evidence" value="ECO:0007669"/>
    <property type="project" value="InterPro"/>
</dbReference>
<dbReference type="SUPFAM" id="SSF53335">
    <property type="entry name" value="S-adenosyl-L-methionine-dependent methyltransferases"/>
    <property type="match status" value="1"/>
</dbReference>
<dbReference type="eggNOG" id="COG2226">
    <property type="taxonomic scope" value="Bacteria"/>
</dbReference>
<dbReference type="InterPro" id="IPR020027">
    <property type="entry name" value="Pseudamin_synth-assoc_MeTrfase"/>
</dbReference>
<dbReference type="STRING" id="366602.Caul_4739"/>
<proteinExistence type="predicted"/>
<name>B0T337_CAUSK</name>
<dbReference type="AlphaFoldDB" id="B0T337"/>
<dbReference type="InterPro" id="IPR029063">
    <property type="entry name" value="SAM-dependent_MTases_sf"/>
</dbReference>
<sequence length="209" mass="23586">MEASPKSLDAWSGEFGDRYTQRSGATAEAVRGRARVWGEVLRRMTGDMPKSVLEVGPNVGLNLLGLQALSDMEQWAIEPNASARKQLVENGVLPAERLFEGFGHSIPLADGAVDMAFTAGVLIHVDPSQLEATMREVHRVASKYVFCSEYFSPKAETITYRGEQDLLFKNDFGSLYMDMFPDLQLVDYGFFWRRTTVMDDSTWWLFRKV</sequence>
<gene>
    <name evidence="2" type="ordered locus">Caul_4739</name>
</gene>
<evidence type="ECO:0000313" key="2">
    <source>
        <dbReference type="EMBL" id="ABZ73859.1"/>
    </source>
</evidence>
<organism evidence="2">
    <name type="scientific">Caulobacter sp. (strain K31)</name>
    <dbReference type="NCBI Taxonomy" id="366602"/>
    <lineage>
        <taxon>Bacteria</taxon>
        <taxon>Pseudomonadati</taxon>
        <taxon>Pseudomonadota</taxon>
        <taxon>Alphaproteobacteria</taxon>
        <taxon>Caulobacterales</taxon>
        <taxon>Caulobacteraceae</taxon>
        <taxon>Caulobacter</taxon>
    </lineage>
</organism>
<keyword evidence="2" id="KW-0808">Transferase</keyword>
<dbReference type="HOGENOM" id="CLU_113234_0_0_5"/>
<dbReference type="OrthoDB" id="7184189at2"/>
<dbReference type="NCBIfam" id="TIGR03587">
    <property type="entry name" value="Pse_Me-ase"/>
    <property type="match status" value="1"/>
</dbReference>